<dbReference type="Proteomes" id="UP000186817">
    <property type="component" value="Unassembled WGS sequence"/>
</dbReference>
<dbReference type="OrthoDB" id="10562790at2759"/>
<gene>
    <name evidence="1" type="ORF">AK812_SmicGene11866</name>
</gene>
<comment type="caution">
    <text evidence="1">The sequence shown here is derived from an EMBL/GenBank/DDBJ whole genome shotgun (WGS) entry which is preliminary data.</text>
</comment>
<proteinExistence type="predicted"/>
<dbReference type="AlphaFoldDB" id="A0A1Q9EC49"/>
<dbReference type="EMBL" id="LSRX01000197">
    <property type="protein sequence ID" value="OLQ04993.1"/>
    <property type="molecule type" value="Genomic_DNA"/>
</dbReference>
<organism evidence="1 2">
    <name type="scientific">Symbiodinium microadriaticum</name>
    <name type="common">Dinoflagellate</name>
    <name type="synonym">Zooxanthella microadriatica</name>
    <dbReference type="NCBI Taxonomy" id="2951"/>
    <lineage>
        <taxon>Eukaryota</taxon>
        <taxon>Sar</taxon>
        <taxon>Alveolata</taxon>
        <taxon>Dinophyceae</taxon>
        <taxon>Suessiales</taxon>
        <taxon>Symbiodiniaceae</taxon>
        <taxon>Symbiodinium</taxon>
    </lineage>
</organism>
<evidence type="ECO:0000313" key="2">
    <source>
        <dbReference type="Proteomes" id="UP000186817"/>
    </source>
</evidence>
<name>A0A1Q9EC49_SYMMI</name>
<keyword evidence="2" id="KW-1185">Reference proteome</keyword>
<evidence type="ECO:0000313" key="1">
    <source>
        <dbReference type="EMBL" id="OLQ04993.1"/>
    </source>
</evidence>
<feature type="non-terminal residue" evidence="1">
    <location>
        <position position="347"/>
    </location>
</feature>
<protein>
    <submittedName>
        <fullName evidence="1">Uncharacterized protein</fullName>
    </submittedName>
</protein>
<reference evidence="1 2" key="1">
    <citation type="submission" date="2016-02" db="EMBL/GenBank/DDBJ databases">
        <title>Genome analysis of coral dinoflagellate symbionts highlights evolutionary adaptations to a symbiotic lifestyle.</title>
        <authorList>
            <person name="Aranda M."/>
            <person name="Li Y."/>
            <person name="Liew Y.J."/>
            <person name="Baumgarten S."/>
            <person name="Simakov O."/>
            <person name="Wilson M."/>
            <person name="Piel J."/>
            <person name="Ashoor H."/>
            <person name="Bougouffa S."/>
            <person name="Bajic V.B."/>
            <person name="Ryu T."/>
            <person name="Ravasi T."/>
            <person name="Bayer T."/>
            <person name="Micklem G."/>
            <person name="Kim H."/>
            <person name="Bhak J."/>
            <person name="Lajeunesse T.C."/>
            <person name="Voolstra C.R."/>
        </authorList>
    </citation>
    <scope>NUCLEOTIDE SEQUENCE [LARGE SCALE GENOMIC DNA]</scope>
    <source>
        <strain evidence="1 2">CCMP2467</strain>
    </source>
</reference>
<sequence length="347" mass="38959">MEPMPRFMQHVEALLTQLKALPSEAGYPRTILDEYAKGRPVEDLYCDGSGDRLLFLYPVQAKDEMVKARPRQPDDRRMFNGVKEQGGLAACAFGRKLYSEARCLCPPAFQWTQAVLELGWAVDSEHRGGDTWRHLDACPVEFPLSLTDSEHRGGDTWRHLDACPVEFPLSLTDSEHRGGDTWRHLDACPVEFPLSLTDSEHRGGDTWTRALWSLTDLNTAAARHLDAWLVEFPLSLRDSERHGGDTWRHLDTCPVEFPLSLTDSEHRGGDTWTRALWSLTDLNTAAATRGVKELYGVAAAASVPRFAQGRRLSREALLDALFWCIAQKEDDEAAASGQQLDVLREGF</sequence>
<accession>A0A1Q9EC49</accession>